<dbReference type="AlphaFoldDB" id="A0A921LG70"/>
<feature type="non-terminal residue" evidence="3">
    <location>
        <position position="93"/>
    </location>
</feature>
<evidence type="ECO:0000313" key="3">
    <source>
        <dbReference type="EMBL" id="HJG11285.1"/>
    </source>
</evidence>
<reference evidence="3" key="2">
    <citation type="submission" date="2021-09" db="EMBL/GenBank/DDBJ databases">
        <authorList>
            <person name="Gilroy R."/>
        </authorList>
    </citation>
    <scope>NUCLEOTIDE SEQUENCE</scope>
    <source>
        <strain evidence="3">CHK154-13316</strain>
    </source>
</reference>
<feature type="domain" description="BT-1020-like N-terminal beta-propeller" evidence="2">
    <location>
        <begin position="24"/>
        <end position="93"/>
    </location>
</feature>
<protein>
    <recommendedName>
        <fullName evidence="2">BT-1020-like N-terminal beta-propeller domain-containing protein</fullName>
    </recommendedName>
</protein>
<evidence type="ECO:0000259" key="2">
    <source>
        <dbReference type="Pfam" id="PF24067"/>
    </source>
</evidence>
<keyword evidence="1" id="KW-0732">Signal</keyword>
<feature type="signal peptide" evidence="1">
    <location>
        <begin position="1"/>
        <end position="22"/>
    </location>
</feature>
<comment type="caution">
    <text evidence="3">The sequence shown here is derived from an EMBL/GenBank/DDBJ whole genome shotgun (WGS) entry which is preliminary data.</text>
</comment>
<proteinExistence type="predicted"/>
<evidence type="ECO:0000256" key="1">
    <source>
        <dbReference type="SAM" id="SignalP"/>
    </source>
</evidence>
<reference evidence="3" key="1">
    <citation type="journal article" date="2021" name="PeerJ">
        <title>Extensive microbial diversity within the chicken gut microbiome revealed by metagenomics and culture.</title>
        <authorList>
            <person name="Gilroy R."/>
            <person name="Ravi A."/>
            <person name="Getino M."/>
            <person name="Pursley I."/>
            <person name="Horton D.L."/>
            <person name="Alikhan N.F."/>
            <person name="Baker D."/>
            <person name="Gharbi K."/>
            <person name="Hall N."/>
            <person name="Watson M."/>
            <person name="Adriaenssens E.M."/>
            <person name="Foster-Nyarko E."/>
            <person name="Jarju S."/>
            <person name="Secka A."/>
            <person name="Antonio M."/>
            <person name="Oren A."/>
            <person name="Chaudhuri R.R."/>
            <person name="La Ragione R."/>
            <person name="Hildebrand F."/>
            <person name="Pallen M.J."/>
        </authorList>
    </citation>
    <scope>NUCLEOTIDE SEQUENCE</scope>
    <source>
        <strain evidence="3">CHK154-13316</strain>
    </source>
</reference>
<accession>A0A921LG70</accession>
<organism evidence="3 4">
    <name type="scientific">Bacteroides xylanisolvens</name>
    <dbReference type="NCBI Taxonomy" id="371601"/>
    <lineage>
        <taxon>Bacteria</taxon>
        <taxon>Pseudomonadati</taxon>
        <taxon>Bacteroidota</taxon>
        <taxon>Bacteroidia</taxon>
        <taxon>Bacteroidales</taxon>
        <taxon>Bacteroidaceae</taxon>
        <taxon>Bacteroides</taxon>
    </lineage>
</organism>
<dbReference type="Pfam" id="PF24067">
    <property type="entry name" value="Beta-prop_BT_1020"/>
    <property type="match status" value="1"/>
</dbReference>
<feature type="chain" id="PRO_5037411444" description="BT-1020-like N-terminal beta-propeller domain-containing protein" evidence="1">
    <location>
        <begin position="23"/>
        <end position="93"/>
    </location>
</feature>
<gene>
    <name evidence="3" type="ORF">K8V07_05085</name>
</gene>
<name>A0A921LG70_9BACE</name>
<dbReference type="InterPro" id="IPR056425">
    <property type="entry name" value="Beta-prop_BT_1020"/>
</dbReference>
<evidence type="ECO:0000313" key="4">
    <source>
        <dbReference type="Proteomes" id="UP000747074"/>
    </source>
</evidence>
<dbReference type="EMBL" id="DYVL01000067">
    <property type="protein sequence ID" value="HJG11285.1"/>
    <property type="molecule type" value="Genomic_DNA"/>
</dbReference>
<dbReference type="Proteomes" id="UP000747074">
    <property type="component" value="Unassembled WGS sequence"/>
</dbReference>
<sequence>MNNSAKILFVLAAGWLTTTAFAQDRIHYTGKELSNPACHDGQLSPVVGVHNIQLVRANREHPDASNGNGWTYNHQPMLAYWNGQFFYQYLADP</sequence>